<dbReference type="SUPFAM" id="SSF46894">
    <property type="entry name" value="C-terminal effector domain of the bipartite response regulators"/>
    <property type="match status" value="1"/>
</dbReference>
<dbReference type="EMBL" id="JACOPP010000025">
    <property type="protein sequence ID" value="MBC5734801.1"/>
    <property type="molecule type" value="Genomic_DNA"/>
</dbReference>
<name>A0A8J6J8J0_9FIRM</name>
<evidence type="ECO:0000256" key="1">
    <source>
        <dbReference type="ARBA" id="ARBA00018672"/>
    </source>
</evidence>
<evidence type="ECO:0000256" key="3">
    <source>
        <dbReference type="ARBA" id="ARBA00023012"/>
    </source>
</evidence>
<dbReference type="InterPro" id="IPR036388">
    <property type="entry name" value="WH-like_DNA-bd_sf"/>
</dbReference>
<dbReference type="InterPro" id="IPR001867">
    <property type="entry name" value="OmpR/PhoB-type_DNA-bd"/>
</dbReference>
<comment type="function">
    <text evidence="7">May play the central regulatory role in sporulation. It may be an element of the effector pathway responsible for the activation of sporulation genes in response to nutritional stress. Spo0A may act in concert with spo0H (a sigma factor) to control the expression of some genes that are critical to the sporulation process.</text>
</comment>
<dbReference type="GO" id="GO:0000976">
    <property type="term" value="F:transcription cis-regulatory region binding"/>
    <property type="evidence" value="ECO:0007669"/>
    <property type="project" value="TreeGrafter"/>
</dbReference>
<feature type="domain" description="OmpR/PhoB-type" evidence="11">
    <location>
        <begin position="130"/>
        <end position="225"/>
    </location>
</feature>
<dbReference type="GO" id="GO:0032993">
    <property type="term" value="C:protein-DNA complex"/>
    <property type="evidence" value="ECO:0007669"/>
    <property type="project" value="TreeGrafter"/>
</dbReference>
<keyword evidence="2 8" id="KW-0597">Phosphoprotein</keyword>
<comment type="caution">
    <text evidence="12">The sequence shown here is derived from an EMBL/GenBank/DDBJ whole genome shotgun (WGS) entry which is preliminary data.</text>
</comment>
<dbReference type="InterPro" id="IPR039420">
    <property type="entry name" value="WalR-like"/>
</dbReference>
<dbReference type="Gene3D" id="6.10.250.690">
    <property type="match status" value="1"/>
</dbReference>
<evidence type="ECO:0000256" key="7">
    <source>
        <dbReference type="ARBA" id="ARBA00024867"/>
    </source>
</evidence>
<dbReference type="RefSeq" id="WP_186908627.1">
    <property type="nucleotide sequence ID" value="NZ_JACOPP010000025.1"/>
</dbReference>
<dbReference type="PROSITE" id="PS51755">
    <property type="entry name" value="OMPR_PHOB"/>
    <property type="match status" value="1"/>
</dbReference>
<dbReference type="Gene3D" id="1.10.10.10">
    <property type="entry name" value="Winged helix-like DNA-binding domain superfamily/Winged helix DNA-binding domain"/>
    <property type="match status" value="1"/>
</dbReference>
<organism evidence="12 13">
    <name type="scientific">Lawsonibacter hominis</name>
    <dbReference type="NCBI Taxonomy" id="2763053"/>
    <lineage>
        <taxon>Bacteria</taxon>
        <taxon>Bacillati</taxon>
        <taxon>Bacillota</taxon>
        <taxon>Clostridia</taxon>
        <taxon>Eubacteriales</taxon>
        <taxon>Oscillospiraceae</taxon>
        <taxon>Lawsonibacter</taxon>
    </lineage>
</organism>
<feature type="domain" description="Response regulatory" evidence="10">
    <location>
        <begin position="4"/>
        <end position="117"/>
    </location>
</feature>
<evidence type="ECO:0000259" key="11">
    <source>
        <dbReference type="PROSITE" id="PS51755"/>
    </source>
</evidence>
<evidence type="ECO:0000256" key="4">
    <source>
        <dbReference type="ARBA" id="ARBA00023015"/>
    </source>
</evidence>
<accession>A0A8J6J8J0</accession>
<dbReference type="CDD" id="cd00383">
    <property type="entry name" value="trans_reg_C"/>
    <property type="match status" value="1"/>
</dbReference>
<dbReference type="GO" id="GO:0000156">
    <property type="term" value="F:phosphorelay response regulator activity"/>
    <property type="evidence" value="ECO:0007669"/>
    <property type="project" value="TreeGrafter"/>
</dbReference>
<dbReference type="PANTHER" id="PTHR48111">
    <property type="entry name" value="REGULATOR OF RPOS"/>
    <property type="match status" value="1"/>
</dbReference>
<protein>
    <recommendedName>
        <fullName evidence="1">Stage 0 sporulation protein A homolog</fullName>
    </recommendedName>
</protein>
<dbReference type="InterPro" id="IPR011006">
    <property type="entry name" value="CheY-like_superfamily"/>
</dbReference>
<dbReference type="GO" id="GO:0006355">
    <property type="term" value="P:regulation of DNA-templated transcription"/>
    <property type="evidence" value="ECO:0007669"/>
    <property type="project" value="InterPro"/>
</dbReference>
<feature type="modified residue" description="4-aspartylphosphate" evidence="8">
    <location>
        <position position="53"/>
    </location>
</feature>
<keyword evidence="6" id="KW-0804">Transcription</keyword>
<dbReference type="CDD" id="cd17574">
    <property type="entry name" value="REC_OmpR"/>
    <property type="match status" value="1"/>
</dbReference>
<dbReference type="SMART" id="SM00448">
    <property type="entry name" value="REC"/>
    <property type="match status" value="1"/>
</dbReference>
<dbReference type="GO" id="GO:0005829">
    <property type="term" value="C:cytosol"/>
    <property type="evidence" value="ECO:0007669"/>
    <property type="project" value="TreeGrafter"/>
</dbReference>
<gene>
    <name evidence="12" type="ORF">H8S57_13865</name>
</gene>
<dbReference type="Pfam" id="PF00072">
    <property type="entry name" value="Response_reg"/>
    <property type="match status" value="1"/>
</dbReference>
<evidence type="ECO:0000256" key="6">
    <source>
        <dbReference type="ARBA" id="ARBA00023163"/>
    </source>
</evidence>
<dbReference type="Proteomes" id="UP000661435">
    <property type="component" value="Unassembled WGS sequence"/>
</dbReference>
<dbReference type="AlphaFoldDB" id="A0A8J6J8J0"/>
<dbReference type="PANTHER" id="PTHR48111:SF1">
    <property type="entry name" value="TWO-COMPONENT RESPONSE REGULATOR ORR33"/>
    <property type="match status" value="1"/>
</dbReference>
<evidence type="ECO:0000256" key="9">
    <source>
        <dbReference type="PROSITE-ProRule" id="PRU01091"/>
    </source>
</evidence>
<feature type="DNA-binding region" description="OmpR/PhoB-type" evidence="9">
    <location>
        <begin position="130"/>
        <end position="225"/>
    </location>
</feature>
<dbReference type="SUPFAM" id="SSF52172">
    <property type="entry name" value="CheY-like"/>
    <property type="match status" value="1"/>
</dbReference>
<sequence>MQEKILLVDDDVSILLLVSDVLEEKGLEVTAVRSGEEALRRVEEGRFDLILLDIMMKGLSGLEVCRQIRGRVDCPILFLSAKDSVKDIVKGLDLGADDYLTKPFALEELAARVQAHLRRQERSAPGRPVGGPIQIGAILLDPEKLTVTKAGAPVDLSTRELELLTYLMRHAGETLSRDRIFHDVWRTDYGDVGTVAINIKNLRSKLDPEWRYIKTVWGSGYRFVTQSWFAEEEAEKG</sequence>
<dbReference type="Pfam" id="PF00486">
    <property type="entry name" value="Trans_reg_C"/>
    <property type="match status" value="1"/>
</dbReference>
<dbReference type="InterPro" id="IPR001789">
    <property type="entry name" value="Sig_transdc_resp-reg_receiver"/>
</dbReference>
<keyword evidence="13" id="KW-1185">Reference proteome</keyword>
<dbReference type="FunFam" id="3.40.50.2300:FF:000001">
    <property type="entry name" value="DNA-binding response regulator PhoB"/>
    <property type="match status" value="1"/>
</dbReference>
<dbReference type="PROSITE" id="PS50110">
    <property type="entry name" value="RESPONSE_REGULATORY"/>
    <property type="match status" value="1"/>
</dbReference>
<evidence type="ECO:0000259" key="10">
    <source>
        <dbReference type="PROSITE" id="PS50110"/>
    </source>
</evidence>
<keyword evidence="4" id="KW-0805">Transcription regulation</keyword>
<evidence type="ECO:0000256" key="5">
    <source>
        <dbReference type="ARBA" id="ARBA00023125"/>
    </source>
</evidence>
<evidence type="ECO:0000256" key="2">
    <source>
        <dbReference type="ARBA" id="ARBA00022553"/>
    </source>
</evidence>
<evidence type="ECO:0000313" key="13">
    <source>
        <dbReference type="Proteomes" id="UP000661435"/>
    </source>
</evidence>
<evidence type="ECO:0000313" key="12">
    <source>
        <dbReference type="EMBL" id="MBC5734801.1"/>
    </source>
</evidence>
<keyword evidence="3" id="KW-0902">Two-component regulatory system</keyword>
<evidence type="ECO:0000256" key="8">
    <source>
        <dbReference type="PROSITE-ProRule" id="PRU00169"/>
    </source>
</evidence>
<dbReference type="SMART" id="SM00862">
    <property type="entry name" value="Trans_reg_C"/>
    <property type="match status" value="1"/>
</dbReference>
<dbReference type="InterPro" id="IPR016032">
    <property type="entry name" value="Sig_transdc_resp-reg_C-effctor"/>
</dbReference>
<dbReference type="Gene3D" id="3.40.50.2300">
    <property type="match status" value="1"/>
</dbReference>
<keyword evidence="5 9" id="KW-0238">DNA-binding</keyword>
<reference evidence="12" key="1">
    <citation type="submission" date="2020-08" db="EMBL/GenBank/DDBJ databases">
        <title>Genome public.</title>
        <authorList>
            <person name="Liu C."/>
            <person name="Sun Q."/>
        </authorList>
    </citation>
    <scope>NUCLEOTIDE SEQUENCE</scope>
    <source>
        <strain evidence="12">NSJ-51</strain>
    </source>
</reference>
<proteinExistence type="predicted"/>